<evidence type="ECO:0000256" key="2">
    <source>
        <dbReference type="SAM" id="Phobius"/>
    </source>
</evidence>
<keyword evidence="2" id="KW-0472">Membrane</keyword>
<protein>
    <recommendedName>
        <fullName evidence="5">GAF domain-containing protein</fullName>
    </recommendedName>
</protein>
<accession>A0A848HUE8</accession>
<name>A0A848HUE8_9BURK</name>
<evidence type="ECO:0000313" key="3">
    <source>
        <dbReference type="EMBL" id="NML62318.1"/>
    </source>
</evidence>
<reference evidence="3 4" key="1">
    <citation type="submission" date="2020-04" db="EMBL/GenBank/DDBJ databases">
        <title>Massilia sp. RP-1-19 isolated from soil.</title>
        <authorList>
            <person name="Dahal R.H."/>
        </authorList>
    </citation>
    <scope>NUCLEOTIDE SEQUENCE [LARGE SCALE GENOMIC DNA]</scope>
    <source>
        <strain evidence="3 4">RP-1-19</strain>
    </source>
</reference>
<gene>
    <name evidence="3" type="ORF">HHL21_14775</name>
</gene>
<proteinExistence type="predicted"/>
<keyword evidence="1" id="KW-0175">Coiled coil</keyword>
<evidence type="ECO:0000256" key="1">
    <source>
        <dbReference type="SAM" id="Coils"/>
    </source>
</evidence>
<feature type="transmembrane region" description="Helical" evidence="2">
    <location>
        <begin position="136"/>
        <end position="153"/>
    </location>
</feature>
<feature type="coiled-coil region" evidence="1">
    <location>
        <begin position="566"/>
        <end position="593"/>
    </location>
</feature>
<dbReference type="RefSeq" id="WP_169467192.1">
    <property type="nucleotide sequence ID" value="NZ_JABBGG010000008.1"/>
</dbReference>
<dbReference type="EMBL" id="JABBGG010000008">
    <property type="protein sequence ID" value="NML62318.1"/>
    <property type="molecule type" value="Genomic_DNA"/>
</dbReference>
<dbReference type="Proteomes" id="UP000583752">
    <property type="component" value="Unassembled WGS sequence"/>
</dbReference>
<feature type="transmembrane region" description="Helical" evidence="2">
    <location>
        <begin position="256"/>
        <end position="280"/>
    </location>
</feature>
<feature type="transmembrane region" description="Helical" evidence="2">
    <location>
        <begin position="233"/>
        <end position="250"/>
    </location>
</feature>
<evidence type="ECO:0008006" key="5">
    <source>
        <dbReference type="Google" id="ProtNLM"/>
    </source>
</evidence>
<organism evidence="3 4">
    <name type="scientific">Massilia polaris</name>
    <dbReference type="NCBI Taxonomy" id="2728846"/>
    <lineage>
        <taxon>Bacteria</taxon>
        <taxon>Pseudomonadati</taxon>
        <taxon>Pseudomonadota</taxon>
        <taxon>Betaproteobacteria</taxon>
        <taxon>Burkholderiales</taxon>
        <taxon>Oxalobacteraceae</taxon>
        <taxon>Telluria group</taxon>
        <taxon>Massilia</taxon>
    </lineage>
</organism>
<keyword evidence="2" id="KW-0812">Transmembrane</keyword>
<feature type="transmembrane region" description="Helical" evidence="2">
    <location>
        <begin position="292"/>
        <end position="310"/>
    </location>
</feature>
<feature type="transmembrane region" description="Helical" evidence="2">
    <location>
        <begin position="322"/>
        <end position="342"/>
    </location>
</feature>
<feature type="transmembrane region" description="Helical" evidence="2">
    <location>
        <begin position="189"/>
        <end position="213"/>
    </location>
</feature>
<dbReference type="AlphaFoldDB" id="A0A848HUE8"/>
<keyword evidence="2" id="KW-1133">Transmembrane helix</keyword>
<feature type="transmembrane region" description="Helical" evidence="2">
    <location>
        <begin position="165"/>
        <end position="183"/>
    </location>
</feature>
<comment type="caution">
    <text evidence="3">The sequence shown here is derived from an EMBL/GenBank/DDBJ whole genome shotgun (WGS) entry which is preliminary data.</text>
</comment>
<keyword evidence="4" id="KW-1185">Reference proteome</keyword>
<feature type="transmembrane region" description="Helical" evidence="2">
    <location>
        <begin position="354"/>
        <end position="373"/>
    </location>
</feature>
<sequence length="625" mass="69332">MTGFRLSPATWKWLICILTAITAVLLVVEARHGFSALVLQHEHGTIGGRLDDHLGLSPESQGTYVLRILSLDSNSPLLAQGARPGDHVRYDRPLDRWRRFQVGEPIGLTLIQTEGKRHLTIRAVGSPIPFAEAFDYAASFVMAVTALLFSLLVGIKQGSGSANRALAMTFCALSLIFFITINYSPAGPLFYISKLLCMATYPLIWYWSFSFALSYQPNAVGPLRRWLKRSFPFYRVLAFGTSAYAVWFGLGNEAPLMLPLIGAVVGFGLTLSIVTMVNGWQQSAGEMRQRHRWLLLSYAVGTVPAMIAWVPAFDADYDGIRWTTMGMFAGQFTMYIGLAYAVLKHRVFNFDFAVSRMVVFTVVSILLLCTFGVVERISSSMLHGGGHADAPTITLIVDGLIALGVYLVFHHLHGRVERRVERFFFHEWHENEHKLRHFVRQAAHITSIDALMASSRSAIDRFTVQAGCTIYLREPDGTYLLRADCTLAQAPARIETDHAIAVALRSDVAPQRYDHLKSGLPGELAVPMSHRGILNGIVLIGVKGSGESYRPDETEVLAFAVHQIGLDLHAIRVELLENQVEELVQRVTVQGNELHAMAGRRKAVRVHLTEATGAFPNEASIIHQK</sequence>
<evidence type="ECO:0000313" key="4">
    <source>
        <dbReference type="Proteomes" id="UP000583752"/>
    </source>
</evidence>
<feature type="transmembrane region" description="Helical" evidence="2">
    <location>
        <begin position="393"/>
        <end position="412"/>
    </location>
</feature>